<name>A0A316R2S3_9BACT</name>
<dbReference type="Gene3D" id="2.60.120.260">
    <property type="entry name" value="Galactose-binding domain-like"/>
    <property type="match status" value="1"/>
</dbReference>
<proteinExistence type="inferred from homology"/>
<dbReference type="Pfam" id="PF02837">
    <property type="entry name" value="Glyco_hydro_2_N"/>
    <property type="match status" value="1"/>
</dbReference>
<dbReference type="SUPFAM" id="SSF51445">
    <property type="entry name" value="(Trans)glycosidases"/>
    <property type="match status" value="1"/>
</dbReference>
<evidence type="ECO:0000259" key="4">
    <source>
        <dbReference type="Pfam" id="PF00703"/>
    </source>
</evidence>
<dbReference type="InterPro" id="IPR051913">
    <property type="entry name" value="GH2_Domain-Containing"/>
</dbReference>
<dbReference type="SUPFAM" id="SSF49303">
    <property type="entry name" value="beta-Galactosidase/glucuronidase domain"/>
    <property type="match status" value="1"/>
</dbReference>
<dbReference type="InterPro" id="IPR036156">
    <property type="entry name" value="Beta-gal/glucu_dom_sf"/>
</dbReference>
<evidence type="ECO:0000256" key="1">
    <source>
        <dbReference type="ARBA" id="ARBA00007401"/>
    </source>
</evidence>
<evidence type="ECO:0000313" key="7">
    <source>
        <dbReference type="EMBL" id="HBJ08209.1"/>
    </source>
</evidence>
<feature type="domain" description="Glycoside hydrolase family 2 immunoglobulin-like beta-sandwich" evidence="4">
    <location>
        <begin position="324"/>
        <end position="373"/>
    </location>
</feature>
<dbReference type="Pfam" id="PF02836">
    <property type="entry name" value="Glyco_hydro_2_C"/>
    <property type="match status" value="1"/>
</dbReference>
<protein>
    <submittedName>
        <fullName evidence="7">Beta-galactosidase</fullName>
    </submittedName>
</protein>
<reference evidence="7 8" key="1">
    <citation type="journal article" date="2018" name="Nat. Biotechnol.">
        <title>A standardized bacterial taxonomy based on genome phylogeny substantially revises the tree of life.</title>
        <authorList>
            <person name="Parks D.H."/>
            <person name="Chuvochina M."/>
            <person name="Waite D.W."/>
            <person name="Rinke C."/>
            <person name="Skarshewski A."/>
            <person name="Chaumeil P.A."/>
            <person name="Hugenholtz P."/>
        </authorList>
    </citation>
    <scope>NUCLEOTIDE SEQUENCE [LARGE SCALE GENOMIC DNA]</scope>
    <source>
        <strain evidence="7">UBA11482</strain>
    </source>
</reference>
<dbReference type="InterPro" id="IPR013783">
    <property type="entry name" value="Ig-like_fold"/>
</dbReference>
<evidence type="ECO:0000256" key="2">
    <source>
        <dbReference type="ARBA" id="ARBA00022801"/>
    </source>
</evidence>
<dbReference type="InterPro" id="IPR008979">
    <property type="entry name" value="Galactose-bd-like_sf"/>
</dbReference>
<evidence type="ECO:0000313" key="8">
    <source>
        <dbReference type="Proteomes" id="UP000262954"/>
    </source>
</evidence>
<feature type="domain" description="Glycosyl hydrolases family 2 sugar binding" evidence="6">
    <location>
        <begin position="53"/>
        <end position="246"/>
    </location>
</feature>
<dbReference type="InterPro" id="IPR006104">
    <property type="entry name" value="Glyco_hydro_2_N"/>
</dbReference>
<sequence>MRDTIAILSLTAALLTGGDLLFAKDKVVFNRDFSPAEGLVLPQEKPYRQEICLNGLWDFQPVAVPRDWKQGNGVAPILTEPREGQWEQVKIKIPSPWNVNDWGGGIETGEGSKNPYAPSSVYYPSYPSSWIREKMGWLRREFSIPADWKKDNRLILHFEAVAGECVVKVNGKEVCRNFDQYLPFDADVTDYIDWNKPNELLVGVRHNTLFQKFHPEYKKMKTTYALGSNTDKIVGIWQDVFLWAVPEVRVTEAFIKPWVDRDELEIDVNIINQSRQLKTILLGGDAREWINNAGKTILDAPEIKWTLGHTTLTIDPVSVTLKPGETQKVTLQTKVGDRLKLWSPETPNLYMLSLKISDKKQTYDIKDIRFGWRQFKLSGTDFLLNGKKIQCVGDIQHPFGPYICSRRFAWAWLQMIKDFGGNSVRPHAQPWPRVYYDLADEMGIMVLDETGLFGSSINLNFEAPEAWEHYAEHLERLILRDRNHPSVIGWSVGNELFAIALLNKPSKEVAKKWDDKIVELADRVPAWDPTRGFITCDGDRDLDGRLPVWSKHFGHGLKLDLLPEKKDKPMIVGESGATYYGKPDQLYQFAGDKPYISYYGRNEALAVDVYQNVQKMAKPFLAYYSPSEVCWFGLEHLNLGYGDYSRLPDGQDGVFAGKVYEEGKPGYQFERIPPYVTTFNPGIDPSLPLYKPLPMFHALKAALADKPCEWDHYTELKIPKPAALPQPVHSEVFFIGDKTGALAGHLRKTGITFSKDKKSSVVIVDGENIDDDQLKQFAAVMKSAKKSGRTILIMTATKGLDSKILPLLPANIETTNRTATAFNPGERSEWGGYFTVPALYFSEIDSKEPILKQGLSGAFVDEGTIVFDASGVDWSLFNRAPENRKCAQVVLYEKLQKPSGVAMVTYPLGKSVIAVSSINYLVDTKETAAFWERFFSVMKIDLNKDNVQSGKNKKVQHDLLLDGPVDSK</sequence>
<dbReference type="PANTHER" id="PTHR42732">
    <property type="entry name" value="BETA-GALACTOSIDASE"/>
    <property type="match status" value="1"/>
</dbReference>
<dbReference type="InterPro" id="IPR006102">
    <property type="entry name" value="Ig-like_GH2"/>
</dbReference>
<dbReference type="Gene3D" id="2.60.40.10">
    <property type="entry name" value="Immunoglobulins"/>
    <property type="match status" value="1"/>
</dbReference>
<dbReference type="EMBL" id="DNWC01000056">
    <property type="protein sequence ID" value="HBJ08209.1"/>
    <property type="molecule type" value="Genomic_DNA"/>
</dbReference>
<evidence type="ECO:0000259" key="5">
    <source>
        <dbReference type="Pfam" id="PF02836"/>
    </source>
</evidence>
<evidence type="ECO:0000256" key="3">
    <source>
        <dbReference type="ARBA" id="ARBA00023295"/>
    </source>
</evidence>
<dbReference type="AlphaFoldDB" id="A0A316R2S3"/>
<dbReference type="Gene3D" id="3.20.20.80">
    <property type="entry name" value="Glycosidases"/>
    <property type="match status" value="1"/>
</dbReference>
<dbReference type="InterPro" id="IPR017853">
    <property type="entry name" value="GH"/>
</dbReference>
<comment type="caution">
    <text evidence="7">The sequence shown here is derived from an EMBL/GenBank/DDBJ whole genome shotgun (WGS) entry which is preliminary data.</text>
</comment>
<keyword evidence="2" id="KW-0378">Hydrolase</keyword>
<comment type="similarity">
    <text evidence="1">Belongs to the glycosyl hydrolase 2 family.</text>
</comment>
<dbReference type="PANTHER" id="PTHR42732:SF1">
    <property type="entry name" value="BETA-MANNOSIDASE"/>
    <property type="match status" value="1"/>
</dbReference>
<dbReference type="Pfam" id="PF00703">
    <property type="entry name" value="Glyco_hydro_2"/>
    <property type="match status" value="1"/>
</dbReference>
<dbReference type="RefSeq" id="WP_195595520.1">
    <property type="nucleotide sequence ID" value="NZ_CAUAJF010000011.1"/>
</dbReference>
<gene>
    <name evidence="7" type="ORF">DDY73_04330</name>
</gene>
<evidence type="ECO:0000259" key="6">
    <source>
        <dbReference type="Pfam" id="PF02837"/>
    </source>
</evidence>
<keyword evidence="3" id="KW-0326">Glycosidase</keyword>
<dbReference type="InterPro" id="IPR006103">
    <property type="entry name" value="Glyco_hydro_2_cat"/>
</dbReference>
<dbReference type="GO" id="GO:0005975">
    <property type="term" value="P:carbohydrate metabolic process"/>
    <property type="evidence" value="ECO:0007669"/>
    <property type="project" value="InterPro"/>
</dbReference>
<dbReference type="GO" id="GO:0004553">
    <property type="term" value="F:hydrolase activity, hydrolyzing O-glycosyl compounds"/>
    <property type="evidence" value="ECO:0007669"/>
    <property type="project" value="InterPro"/>
</dbReference>
<dbReference type="Proteomes" id="UP000262954">
    <property type="component" value="Unassembled WGS sequence"/>
</dbReference>
<feature type="domain" description="Glycoside hydrolase family 2 catalytic" evidence="5">
    <location>
        <begin position="377"/>
        <end position="578"/>
    </location>
</feature>
<dbReference type="SUPFAM" id="SSF49785">
    <property type="entry name" value="Galactose-binding domain-like"/>
    <property type="match status" value="1"/>
</dbReference>
<organism evidence="7 8">
    <name type="scientific">Coprobacter fastidiosus</name>
    <dbReference type="NCBI Taxonomy" id="1099853"/>
    <lineage>
        <taxon>Bacteria</taxon>
        <taxon>Pseudomonadati</taxon>
        <taxon>Bacteroidota</taxon>
        <taxon>Bacteroidia</taxon>
        <taxon>Bacteroidales</taxon>
        <taxon>Barnesiellaceae</taxon>
        <taxon>Coprobacter</taxon>
    </lineage>
</organism>
<accession>A0A316R2S3</accession>